<accession>A0AA41XC63</accession>
<dbReference type="Gene3D" id="3.30.460.10">
    <property type="entry name" value="Beta Polymerase, domain 2"/>
    <property type="match status" value="1"/>
</dbReference>
<organism evidence="1 2">
    <name type="scientific">Ectobacillus ponti</name>
    <dbReference type="NCBI Taxonomy" id="2961894"/>
    <lineage>
        <taxon>Bacteria</taxon>
        <taxon>Bacillati</taxon>
        <taxon>Bacillota</taxon>
        <taxon>Bacilli</taxon>
        <taxon>Bacillales</taxon>
        <taxon>Bacillaceae</taxon>
        <taxon>Ectobacillus</taxon>
    </lineage>
</organism>
<keyword evidence="2" id="KW-1185">Reference proteome</keyword>
<dbReference type="AlphaFoldDB" id="A0AA41XC63"/>
<proteinExistence type="predicted"/>
<sequence>MNEQSFRDRIMDEFKHIVLSELHKENVRVYLFGSWARQEERQSSDIGILSLAVTEL</sequence>
<reference evidence="1" key="1">
    <citation type="submission" date="2022-07" db="EMBL/GenBank/DDBJ databases">
        <authorList>
            <person name="Li W.-J."/>
            <person name="Deng Q.-Q."/>
        </authorList>
    </citation>
    <scope>NUCLEOTIDE SEQUENCE</scope>
    <source>
        <strain evidence="1">SYSU M60031</strain>
    </source>
</reference>
<dbReference type="SUPFAM" id="SSF81301">
    <property type="entry name" value="Nucleotidyltransferase"/>
    <property type="match status" value="1"/>
</dbReference>
<name>A0AA41XC63_9BACI</name>
<gene>
    <name evidence="1" type="ORF">NK662_12500</name>
</gene>
<dbReference type="CDD" id="cd05403">
    <property type="entry name" value="NT_KNTase_like"/>
    <property type="match status" value="1"/>
</dbReference>
<protein>
    <submittedName>
        <fullName evidence="1">Nucleotidyltransferase domain-containing protein</fullName>
    </submittedName>
</protein>
<evidence type="ECO:0000313" key="1">
    <source>
        <dbReference type="EMBL" id="MCP8969346.1"/>
    </source>
</evidence>
<evidence type="ECO:0000313" key="2">
    <source>
        <dbReference type="Proteomes" id="UP001156102"/>
    </source>
</evidence>
<dbReference type="InterPro" id="IPR043519">
    <property type="entry name" value="NT_sf"/>
</dbReference>
<dbReference type="RefSeq" id="WP_254759270.1">
    <property type="nucleotide sequence ID" value="NZ_JANCLT010000006.1"/>
</dbReference>
<dbReference type="Proteomes" id="UP001156102">
    <property type="component" value="Unassembled WGS sequence"/>
</dbReference>
<dbReference type="EMBL" id="JANCLT010000006">
    <property type="protein sequence ID" value="MCP8969346.1"/>
    <property type="molecule type" value="Genomic_DNA"/>
</dbReference>
<comment type="caution">
    <text evidence="1">The sequence shown here is derived from an EMBL/GenBank/DDBJ whole genome shotgun (WGS) entry which is preliminary data.</text>
</comment>